<gene>
    <name evidence="1" type="ORF">MRB53_035187</name>
</gene>
<evidence type="ECO:0000313" key="1">
    <source>
        <dbReference type="EMBL" id="KAJ8615815.1"/>
    </source>
</evidence>
<sequence>MKRFLVILVIFYVVFVGSYAIRDLRTRPCEEIYVVTDGETLQSISTRCNAPFILVDNPHVLDTDDVGAGTVLTVKSYEF</sequence>
<evidence type="ECO:0000313" key="2">
    <source>
        <dbReference type="Proteomes" id="UP001234297"/>
    </source>
</evidence>
<reference evidence="1 2" key="1">
    <citation type="journal article" date="2022" name="Hortic Res">
        <title>A haplotype resolved chromosomal level avocado genome allows analysis of novel avocado genes.</title>
        <authorList>
            <person name="Nath O."/>
            <person name="Fletcher S.J."/>
            <person name="Hayward A."/>
            <person name="Shaw L.M."/>
            <person name="Masouleh A.K."/>
            <person name="Furtado A."/>
            <person name="Henry R.J."/>
            <person name="Mitter N."/>
        </authorList>
    </citation>
    <scope>NUCLEOTIDE SEQUENCE [LARGE SCALE GENOMIC DNA]</scope>
    <source>
        <strain evidence="2">cv. Hass</strain>
    </source>
</reference>
<dbReference type="EMBL" id="CM056820">
    <property type="protein sequence ID" value="KAJ8615815.1"/>
    <property type="molecule type" value="Genomic_DNA"/>
</dbReference>
<name>A0ACC2K3Y7_PERAE</name>
<protein>
    <submittedName>
        <fullName evidence="1">Uncharacterized protein</fullName>
    </submittedName>
</protein>
<organism evidence="1 2">
    <name type="scientific">Persea americana</name>
    <name type="common">Avocado</name>
    <dbReference type="NCBI Taxonomy" id="3435"/>
    <lineage>
        <taxon>Eukaryota</taxon>
        <taxon>Viridiplantae</taxon>
        <taxon>Streptophyta</taxon>
        <taxon>Embryophyta</taxon>
        <taxon>Tracheophyta</taxon>
        <taxon>Spermatophyta</taxon>
        <taxon>Magnoliopsida</taxon>
        <taxon>Magnoliidae</taxon>
        <taxon>Laurales</taxon>
        <taxon>Lauraceae</taxon>
        <taxon>Persea</taxon>
    </lineage>
</organism>
<dbReference type="Proteomes" id="UP001234297">
    <property type="component" value="Chromosome 12"/>
</dbReference>
<proteinExistence type="predicted"/>
<keyword evidence="2" id="KW-1185">Reference proteome</keyword>
<comment type="caution">
    <text evidence="1">The sequence shown here is derived from an EMBL/GenBank/DDBJ whole genome shotgun (WGS) entry which is preliminary data.</text>
</comment>
<accession>A0ACC2K3Y7</accession>